<reference evidence="1" key="1">
    <citation type="submission" date="2020-08" db="EMBL/GenBank/DDBJ databases">
        <title>Multicomponent nature underlies the extraordinary mechanical properties of spider dragline silk.</title>
        <authorList>
            <person name="Kono N."/>
            <person name="Nakamura H."/>
            <person name="Mori M."/>
            <person name="Yoshida Y."/>
            <person name="Ohtoshi R."/>
            <person name="Malay A.D."/>
            <person name="Moran D.A.P."/>
            <person name="Tomita M."/>
            <person name="Numata K."/>
            <person name="Arakawa K."/>
        </authorList>
    </citation>
    <scope>NUCLEOTIDE SEQUENCE</scope>
</reference>
<evidence type="ECO:0000313" key="1">
    <source>
        <dbReference type="EMBL" id="GFT79048.1"/>
    </source>
</evidence>
<proteinExistence type="predicted"/>
<comment type="caution">
    <text evidence="1">The sequence shown here is derived from an EMBL/GenBank/DDBJ whole genome shotgun (WGS) entry which is preliminary data.</text>
</comment>
<sequence length="256" mass="28935">MYEGASTAMLSSSGLTNEIPNLRGVKQCCPLRGILFDIVIHHVINSVQDDYEVLLILAFADDLVLLENGESFSYLGKSIGFQFPRQFASTNDAIEVASKIVLDKLVPWKKIDALKFFFPALNRTMRTAQLNKGDWTKIDTFIRMELKYTLYFLSNASNFCLYGSREFGCCGILEEVTDSDLFLIDTAFKLLSAKEDFVVNQAFSQLARIIRFRTKRPPTDVDMAAYLSGSLIDEFFLLRMKDRILGTLLVLALVNC</sequence>
<keyword evidence="2" id="KW-1185">Reference proteome</keyword>
<dbReference type="Proteomes" id="UP000887013">
    <property type="component" value="Unassembled WGS sequence"/>
</dbReference>
<gene>
    <name evidence="1" type="primary">PO21_26</name>
    <name evidence="1" type="ORF">NPIL_230781</name>
</gene>
<evidence type="ECO:0000313" key="2">
    <source>
        <dbReference type="Proteomes" id="UP000887013"/>
    </source>
</evidence>
<dbReference type="EMBL" id="BMAW01118283">
    <property type="protein sequence ID" value="GFT79048.1"/>
    <property type="molecule type" value="Genomic_DNA"/>
</dbReference>
<protein>
    <submittedName>
        <fullName evidence="1">Retrovirus-related Pol polyprotein from type-1 retrotransposable element R2</fullName>
    </submittedName>
</protein>
<name>A0A8X6U3Z2_NEPPI</name>
<organism evidence="1 2">
    <name type="scientific">Nephila pilipes</name>
    <name type="common">Giant wood spider</name>
    <name type="synonym">Nephila maculata</name>
    <dbReference type="NCBI Taxonomy" id="299642"/>
    <lineage>
        <taxon>Eukaryota</taxon>
        <taxon>Metazoa</taxon>
        <taxon>Ecdysozoa</taxon>
        <taxon>Arthropoda</taxon>
        <taxon>Chelicerata</taxon>
        <taxon>Arachnida</taxon>
        <taxon>Araneae</taxon>
        <taxon>Araneomorphae</taxon>
        <taxon>Entelegynae</taxon>
        <taxon>Araneoidea</taxon>
        <taxon>Nephilidae</taxon>
        <taxon>Nephila</taxon>
    </lineage>
</organism>
<dbReference type="AlphaFoldDB" id="A0A8X6U3Z2"/>
<accession>A0A8X6U3Z2</accession>
<dbReference type="OrthoDB" id="6437252at2759"/>